<dbReference type="OrthoDB" id="7254827at2"/>
<name>A0A370KJX2_9HYPH</name>
<dbReference type="InterPro" id="IPR008928">
    <property type="entry name" value="6-hairpin_glycosidase_sf"/>
</dbReference>
<comment type="caution">
    <text evidence="1">The sequence shown here is derived from an EMBL/GenBank/DDBJ whole genome shotgun (WGS) entry which is preliminary data.</text>
</comment>
<dbReference type="AlphaFoldDB" id="A0A370KJX2"/>
<proteinExistence type="predicted"/>
<dbReference type="RefSeq" id="WP_114714738.1">
    <property type="nucleotide sequence ID" value="NZ_KZ857265.1"/>
</dbReference>
<dbReference type="GO" id="GO:0005975">
    <property type="term" value="P:carbohydrate metabolic process"/>
    <property type="evidence" value="ECO:0007669"/>
    <property type="project" value="InterPro"/>
</dbReference>
<protein>
    <recommendedName>
        <fullName evidence="3">Lanthionine synthetase</fullName>
    </recommendedName>
</protein>
<organism evidence="1 2">
    <name type="scientific">Rhizobium grahamii</name>
    <dbReference type="NCBI Taxonomy" id="1120045"/>
    <lineage>
        <taxon>Bacteria</taxon>
        <taxon>Pseudomonadati</taxon>
        <taxon>Pseudomonadota</taxon>
        <taxon>Alphaproteobacteria</taxon>
        <taxon>Hyphomicrobiales</taxon>
        <taxon>Rhizobiaceae</taxon>
        <taxon>Rhizobium/Agrobacterium group</taxon>
        <taxon>Rhizobium</taxon>
    </lineage>
</organism>
<dbReference type="Proteomes" id="UP000254939">
    <property type="component" value="Unassembled WGS sequence"/>
</dbReference>
<dbReference type="SUPFAM" id="SSF48208">
    <property type="entry name" value="Six-hairpin glycosidases"/>
    <property type="match status" value="1"/>
</dbReference>
<dbReference type="EMBL" id="NAAC01000027">
    <property type="protein sequence ID" value="RDJ06906.1"/>
    <property type="molecule type" value="Genomic_DNA"/>
</dbReference>
<gene>
    <name evidence="1" type="ORF">B5K06_22085</name>
</gene>
<accession>A0A370KJX2</accession>
<sequence>MANDLHDSRWPNGRTPGQFAERHAAGGFNPADMRLKALAAISLSASNQLDPLLQLALDGLPAMHRNGIFGHTLRGLHSTSGWNTRLEGESIRYAAMVALGLSRVSDEVQRRVLGFGNAIDLARMTAQRAEASQDIGALAVAAWATVEVSGDRPSALFLKLRDYLAADVPIATVACSWALTAAVAAWGWGPAIEVAHLARRKLLSGWSGSGIFPHVLPSTSAGWVRGHIGSFADQVYPIQALARFHVVTNNREALTIAETCAETICAHQGPQGQWWWHYDARTGQVTEGYPVYSVHQHAMAPMVLHELHQAGGKDRLSAIVKGLHWIYVHPETSAQLIDAEQGVIWRKVARREPGKAVRGAAAMTTAFFPGLRFPRLVNYIFPPIRVDYECRPYELGWLLYAWLSSDVVTELALQAGTENNQKAREG</sequence>
<evidence type="ECO:0000313" key="2">
    <source>
        <dbReference type="Proteomes" id="UP000254939"/>
    </source>
</evidence>
<reference evidence="1 2" key="1">
    <citation type="submission" date="2017-03" db="EMBL/GenBank/DDBJ databases">
        <title>Genome analysis of Rhizobial strains effectives or ineffectives for nitrogen fixation isolated from bean seeds.</title>
        <authorList>
            <person name="Peralta H."/>
            <person name="Aguilar-Vera A."/>
            <person name="Mora Y."/>
            <person name="Vargas-Lagunas C."/>
            <person name="Girard L."/>
            <person name="Mora J."/>
        </authorList>
    </citation>
    <scope>NUCLEOTIDE SEQUENCE [LARGE SCALE GENOMIC DNA]</scope>
    <source>
        <strain evidence="1 2">CCGM3</strain>
    </source>
</reference>
<evidence type="ECO:0008006" key="3">
    <source>
        <dbReference type="Google" id="ProtNLM"/>
    </source>
</evidence>
<evidence type="ECO:0000313" key="1">
    <source>
        <dbReference type="EMBL" id="RDJ06906.1"/>
    </source>
</evidence>